<dbReference type="RefSeq" id="WP_213148196.1">
    <property type="nucleotide sequence ID" value="NZ_JAGYPE020000027.1"/>
</dbReference>
<dbReference type="InterPro" id="IPR012338">
    <property type="entry name" value="Beta-lactam/transpept-like"/>
</dbReference>
<dbReference type="GO" id="GO:0006508">
    <property type="term" value="P:proteolysis"/>
    <property type="evidence" value="ECO:0007669"/>
    <property type="project" value="InterPro"/>
</dbReference>
<protein>
    <submittedName>
        <fullName evidence="3">D-alanyl-D-alanine carboxypeptidase/D-alanyl-D-alanine-endopeptidase</fullName>
        <ecNumber evidence="3">3.4.16.4</ecNumber>
    </submittedName>
</protein>
<dbReference type="EC" id="3.4.16.4" evidence="3"/>
<dbReference type="EMBL" id="JAGYPE010000012">
    <property type="protein sequence ID" value="MBS4188391.1"/>
    <property type="molecule type" value="Genomic_DNA"/>
</dbReference>
<evidence type="ECO:0000256" key="1">
    <source>
        <dbReference type="ARBA" id="ARBA00006096"/>
    </source>
</evidence>
<dbReference type="Gene3D" id="3.50.80.20">
    <property type="entry name" value="D-Ala-D-Ala carboxypeptidase C, peptidase S13"/>
    <property type="match status" value="1"/>
</dbReference>
<comment type="caution">
    <text evidence="3">The sequence shown here is derived from an EMBL/GenBank/DDBJ whole genome shotgun (WGS) entry which is preliminary data.</text>
</comment>
<dbReference type="PRINTS" id="PR00922">
    <property type="entry name" value="DADACBPTASE3"/>
</dbReference>
<gene>
    <name evidence="3" type="primary">dacB</name>
    <name evidence="4" type="ORF">KHB02_015390</name>
    <name evidence="3" type="ORF">KHB02_44365</name>
</gene>
<keyword evidence="3" id="KW-0645">Protease</keyword>
<keyword evidence="5" id="KW-1185">Reference proteome</keyword>
<dbReference type="PANTHER" id="PTHR30023:SF0">
    <property type="entry name" value="PENICILLIN-SENSITIVE CARBOXYPEPTIDASE A"/>
    <property type="match status" value="1"/>
</dbReference>
<dbReference type="Proteomes" id="UP000677265">
    <property type="component" value="Unassembled WGS sequence"/>
</dbReference>
<dbReference type="AlphaFoldDB" id="A0A942YEA0"/>
<evidence type="ECO:0000256" key="2">
    <source>
        <dbReference type="ARBA" id="ARBA00022801"/>
    </source>
</evidence>
<proteinExistence type="inferred from homology"/>
<organism evidence="3">
    <name type="scientific">Neobacillus citreus</name>
    <dbReference type="NCBI Taxonomy" id="2833578"/>
    <lineage>
        <taxon>Bacteria</taxon>
        <taxon>Bacillati</taxon>
        <taxon>Bacillota</taxon>
        <taxon>Bacilli</taxon>
        <taxon>Bacillales</taxon>
        <taxon>Bacillaceae</taxon>
        <taxon>Neobacillus</taxon>
    </lineage>
</organism>
<dbReference type="EMBL" id="JAGYPE020000027">
    <property type="protein sequence ID" value="MCH6266905.1"/>
    <property type="molecule type" value="Genomic_DNA"/>
</dbReference>
<reference evidence="3" key="1">
    <citation type="submission" date="2021-05" db="EMBL/GenBank/DDBJ databases">
        <title>Novel Bacillus species.</title>
        <authorList>
            <person name="Liu G."/>
        </authorList>
    </citation>
    <scope>NUCLEOTIDE SEQUENCE</scope>
    <source>
        <strain evidence="3 5">FJAT-50051</strain>
    </source>
</reference>
<dbReference type="SUPFAM" id="SSF56601">
    <property type="entry name" value="beta-lactamase/transpeptidase-like"/>
    <property type="match status" value="1"/>
</dbReference>
<dbReference type="NCBIfam" id="TIGR00666">
    <property type="entry name" value="PBP4"/>
    <property type="match status" value="1"/>
</dbReference>
<sequence length="488" mass="53817">MLIRFHFSFLILFSAINYIDQDRVIAESKSVVIESQIKELMSNSLTMQGAIAGISIRSAADGKMIYEYNGDVRLRPASNMKLLTAAAALKVLGEDYTFPTEIHIDGPVKKKTLAGNLYIKGKGDPTLTKEDFDNLAKEIRKHGITKIKGNLIGDDSHFDDVRYPLDLPWSDETTYYGAQISALTASPTTDYDSGSVEVIVTPSSKEGEKPKVKITPETSYVKIVNHAVTVGENEKKEITIKRKHAKNTITIEGTVPIKTKAVKEWVGVWEPTRYALTLFKQSLAEQGIKVYGKIKTGTVPDTAILMTTHKSMPLSELLVPFMKLSNNVHAEVLVKEMGKVVLGEGSWEKGLEVLESEMVKFGLNPKTMVIRDGSGVSHVDLIPANEISKLLFAVQKETWFSSYLISLPVSGVPEKMAGGSLRYRLKTADVRGRVIAKTGTLSTVSSLSGYVTTKNGQILIFSIILNNLMDEDKGKKLEDEFVKILANQ</sequence>
<accession>A0A942YEA0</accession>
<name>A0A942YEA0_9BACI</name>
<keyword evidence="3" id="KW-0121">Carboxypeptidase</keyword>
<comment type="similarity">
    <text evidence="1">Belongs to the peptidase S13 family.</text>
</comment>
<evidence type="ECO:0000313" key="5">
    <source>
        <dbReference type="Proteomes" id="UP000677265"/>
    </source>
</evidence>
<dbReference type="GO" id="GO:0009002">
    <property type="term" value="F:serine-type D-Ala-D-Ala carboxypeptidase activity"/>
    <property type="evidence" value="ECO:0007669"/>
    <property type="project" value="UniProtKB-EC"/>
</dbReference>
<dbReference type="PANTHER" id="PTHR30023">
    <property type="entry name" value="D-ALANYL-D-ALANINE CARBOXYPEPTIDASE"/>
    <property type="match status" value="1"/>
</dbReference>
<dbReference type="InterPro" id="IPR000667">
    <property type="entry name" value="Peptidase_S13"/>
</dbReference>
<evidence type="ECO:0000313" key="3">
    <source>
        <dbReference type="EMBL" id="MBS4188391.1"/>
    </source>
</evidence>
<keyword evidence="2 3" id="KW-0378">Hydrolase</keyword>
<evidence type="ECO:0000313" key="4">
    <source>
        <dbReference type="EMBL" id="MCH6266905.1"/>
    </source>
</evidence>
<dbReference type="Pfam" id="PF02113">
    <property type="entry name" value="Peptidase_S13"/>
    <property type="match status" value="1"/>
</dbReference>
<dbReference type="GO" id="GO:0000270">
    <property type="term" value="P:peptidoglycan metabolic process"/>
    <property type="evidence" value="ECO:0007669"/>
    <property type="project" value="TreeGrafter"/>
</dbReference>
<dbReference type="Gene3D" id="3.40.710.10">
    <property type="entry name" value="DD-peptidase/beta-lactamase superfamily"/>
    <property type="match status" value="2"/>
</dbReference>